<dbReference type="Proteomes" id="UP000676194">
    <property type="component" value="Chromosome"/>
</dbReference>
<evidence type="ECO:0000259" key="3">
    <source>
        <dbReference type="Pfam" id="PF08338"/>
    </source>
</evidence>
<dbReference type="Pfam" id="PF08338">
    <property type="entry name" value="DUF1731"/>
    <property type="match status" value="1"/>
</dbReference>
<evidence type="ECO:0000256" key="1">
    <source>
        <dbReference type="ARBA" id="ARBA00009353"/>
    </source>
</evidence>
<organism evidence="4 5">
    <name type="scientific">Telmatocola sphagniphila</name>
    <dbReference type="NCBI Taxonomy" id="1123043"/>
    <lineage>
        <taxon>Bacteria</taxon>
        <taxon>Pseudomonadati</taxon>
        <taxon>Planctomycetota</taxon>
        <taxon>Planctomycetia</taxon>
        <taxon>Gemmatales</taxon>
        <taxon>Gemmataceae</taxon>
    </lineage>
</organism>
<evidence type="ECO:0000313" key="5">
    <source>
        <dbReference type="Proteomes" id="UP000676194"/>
    </source>
</evidence>
<feature type="domain" description="NAD-dependent epimerase/dehydratase" evidence="2">
    <location>
        <begin position="3"/>
        <end position="215"/>
    </location>
</feature>
<reference evidence="4" key="1">
    <citation type="submission" date="2021-05" db="EMBL/GenBank/DDBJ databases">
        <title>Complete genome sequence of the cellulolytic planctomycete Telmatocola sphagniphila SP2T and characterization of the first cellulase from planctomycetes.</title>
        <authorList>
            <person name="Rakitin A.L."/>
            <person name="Beletsky A.V."/>
            <person name="Naumoff D.G."/>
            <person name="Kulichevskaya I.S."/>
            <person name="Mardanov A.V."/>
            <person name="Ravin N.V."/>
            <person name="Dedysh S.N."/>
        </authorList>
    </citation>
    <scope>NUCLEOTIDE SEQUENCE</scope>
    <source>
        <strain evidence="4">SP2T</strain>
    </source>
</reference>
<dbReference type="InterPro" id="IPR001509">
    <property type="entry name" value="Epimerase_deHydtase"/>
</dbReference>
<gene>
    <name evidence="4" type="ORF">KIH39_03535</name>
</gene>
<proteinExistence type="inferred from homology"/>
<protein>
    <submittedName>
        <fullName evidence="4">TIGR01777 family oxidoreductase</fullName>
    </submittedName>
</protein>
<dbReference type="InterPro" id="IPR010099">
    <property type="entry name" value="SDR39U1"/>
</dbReference>
<dbReference type="PANTHER" id="PTHR11092">
    <property type="entry name" value="SUGAR NUCLEOTIDE EPIMERASE RELATED"/>
    <property type="match status" value="1"/>
</dbReference>
<evidence type="ECO:0000259" key="2">
    <source>
        <dbReference type="Pfam" id="PF01370"/>
    </source>
</evidence>
<dbReference type="InterPro" id="IPR013549">
    <property type="entry name" value="DUF1731"/>
</dbReference>
<feature type="domain" description="DUF1731" evidence="3">
    <location>
        <begin position="251"/>
        <end position="297"/>
    </location>
</feature>
<dbReference type="EMBL" id="CP074694">
    <property type="protein sequence ID" value="QVL33000.1"/>
    <property type="molecule type" value="Genomic_DNA"/>
</dbReference>
<dbReference type="KEGG" id="tsph:KIH39_03535"/>
<name>A0A8E6B6I7_9BACT</name>
<dbReference type="AlphaFoldDB" id="A0A8E6B6I7"/>
<evidence type="ECO:0000313" key="4">
    <source>
        <dbReference type="EMBL" id="QVL33000.1"/>
    </source>
</evidence>
<dbReference type="Gene3D" id="3.40.50.720">
    <property type="entry name" value="NAD(P)-binding Rossmann-like Domain"/>
    <property type="match status" value="1"/>
</dbReference>
<keyword evidence="5" id="KW-1185">Reference proteome</keyword>
<dbReference type="RefSeq" id="WP_213497890.1">
    <property type="nucleotide sequence ID" value="NZ_CP074694.1"/>
</dbReference>
<dbReference type="InterPro" id="IPR036291">
    <property type="entry name" value="NAD(P)-bd_dom_sf"/>
</dbReference>
<dbReference type="Pfam" id="PF01370">
    <property type="entry name" value="Epimerase"/>
    <property type="match status" value="1"/>
</dbReference>
<dbReference type="NCBIfam" id="TIGR01777">
    <property type="entry name" value="yfcH"/>
    <property type="match status" value="1"/>
</dbReference>
<dbReference type="SUPFAM" id="SSF51735">
    <property type="entry name" value="NAD(P)-binding Rossmann-fold domains"/>
    <property type="match status" value="1"/>
</dbReference>
<dbReference type="CDD" id="cd05242">
    <property type="entry name" value="SDR_a8"/>
    <property type="match status" value="1"/>
</dbReference>
<comment type="similarity">
    <text evidence="1">Belongs to the NAD(P)-dependent epimerase/dehydratase family. SDR39U1 subfamily.</text>
</comment>
<dbReference type="PANTHER" id="PTHR11092:SF0">
    <property type="entry name" value="EPIMERASE FAMILY PROTEIN SDR39U1"/>
    <property type="match status" value="1"/>
</dbReference>
<sequence>MRIFVTGGTGLIGRKLLPRLVEANHEVFLLSRHEGPVSESWTTITGDPAVADESWLKRVDECDAVIHLAGEPVFAHRWSKKFKQKLWDSRVLSTQILANRLREKRRSNRIFLSGSAIGYYGSRGDEELTEKSAPGTDFLAQLCQAWEAAASEAENAARVVSIRTGIVLDPAGGSLKQMIPPFRFFFGGPLSDGQQWMSWIHIEDQVEALLFALNNSQIQGPLNLTAPEPIRNWGFSKALGDQLHRPSWFPVPEFLMRIALGEVTEVAVGSQRVYPARLSENGYSFRFTSLKNALANLLG</sequence>
<accession>A0A8E6B6I7</accession>